<gene>
    <name evidence="1" type="ORF">BDR25DRAFT_309263</name>
</gene>
<proteinExistence type="predicted"/>
<sequence>MYGSHIEAGDLIFDLIHQHQHQQHVNAYFCNLSNKCIRFGSIRLASREIQFHGKVKVTYQAAKCMLLSGYLRVLDAFLKDGNFEANGYKGWDRTPPMLVLKDGRYNLARVLLGGGANVDGVPLLTLKAQRCGLPPTTTTTTTTWTMQSFS</sequence>
<evidence type="ECO:0000313" key="2">
    <source>
        <dbReference type="Proteomes" id="UP000799755"/>
    </source>
</evidence>
<organism evidence="1 2">
    <name type="scientific">Lindgomyces ingoldianus</name>
    <dbReference type="NCBI Taxonomy" id="673940"/>
    <lineage>
        <taxon>Eukaryota</taxon>
        <taxon>Fungi</taxon>
        <taxon>Dikarya</taxon>
        <taxon>Ascomycota</taxon>
        <taxon>Pezizomycotina</taxon>
        <taxon>Dothideomycetes</taxon>
        <taxon>Pleosporomycetidae</taxon>
        <taxon>Pleosporales</taxon>
        <taxon>Lindgomycetaceae</taxon>
        <taxon>Lindgomyces</taxon>
    </lineage>
</organism>
<dbReference type="Proteomes" id="UP000799755">
    <property type="component" value="Unassembled WGS sequence"/>
</dbReference>
<dbReference type="EMBL" id="MU003493">
    <property type="protein sequence ID" value="KAF2476926.1"/>
    <property type="molecule type" value="Genomic_DNA"/>
</dbReference>
<keyword evidence="2" id="KW-1185">Reference proteome</keyword>
<name>A0ACB6RCL0_9PLEO</name>
<protein>
    <submittedName>
        <fullName evidence="1">Uncharacterized protein</fullName>
    </submittedName>
</protein>
<reference evidence="1" key="1">
    <citation type="journal article" date="2020" name="Stud. Mycol.">
        <title>101 Dothideomycetes genomes: a test case for predicting lifestyles and emergence of pathogens.</title>
        <authorList>
            <person name="Haridas S."/>
            <person name="Albert R."/>
            <person name="Binder M."/>
            <person name="Bloem J."/>
            <person name="Labutti K."/>
            <person name="Salamov A."/>
            <person name="Andreopoulos B."/>
            <person name="Baker S."/>
            <person name="Barry K."/>
            <person name="Bills G."/>
            <person name="Bluhm B."/>
            <person name="Cannon C."/>
            <person name="Castanera R."/>
            <person name="Culley D."/>
            <person name="Daum C."/>
            <person name="Ezra D."/>
            <person name="Gonzalez J."/>
            <person name="Henrissat B."/>
            <person name="Kuo A."/>
            <person name="Liang C."/>
            <person name="Lipzen A."/>
            <person name="Lutzoni F."/>
            <person name="Magnuson J."/>
            <person name="Mondo S."/>
            <person name="Nolan M."/>
            <person name="Ohm R."/>
            <person name="Pangilinan J."/>
            <person name="Park H.-J."/>
            <person name="Ramirez L."/>
            <person name="Alfaro M."/>
            <person name="Sun H."/>
            <person name="Tritt A."/>
            <person name="Yoshinaga Y."/>
            <person name="Zwiers L.-H."/>
            <person name="Turgeon B."/>
            <person name="Goodwin S."/>
            <person name="Spatafora J."/>
            <person name="Crous P."/>
            <person name="Grigoriev I."/>
        </authorList>
    </citation>
    <scope>NUCLEOTIDE SEQUENCE</scope>
    <source>
        <strain evidence="1">ATCC 200398</strain>
    </source>
</reference>
<evidence type="ECO:0000313" key="1">
    <source>
        <dbReference type="EMBL" id="KAF2476926.1"/>
    </source>
</evidence>
<comment type="caution">
    <text evidence="1">The sequence shown here is derived from an EMBL/GenBank/DDBJ whole genome shotgun (WGS) entry which is preliminary data.</text>
</comment>
<accession>A0ACB6RCL0</accession>